<keyword evidence="4 6" id="KW-1133">Transmembrane helix</keyword>
<sequence length="312" mass="33793">MTAWSSKRTTLIALKIAFSIGLIAFLLWRIPFARVAGALGAADPRWLGAAAAVMLASNLLGTYQWWRLLRVANIRLPLWKTCAYYHVGLFFNNFLPANIGGDIARVADSSRHGGTTGAAVSAVVMDRLIGTVALAGVALVTTFPAVDRFHLLLAYLCLVGFFALSVALLWGLFHPRLLPAMERVLARVGLGRLSPHLDELALRLEAYRGARALLARMLVVAAITQLARIGVHALVARALGLRVPFQYFLLFVPLLAVIVSFGLIGVDRARAFSLQFLTYLVAVTVSLLGGLAYLIRIPQRRAAARSLGRDAG</sequence>
<evidence type="ECO:0000256" key="4">
    <source>
        <dbReference type="ARBA" id="ARBA00022989"/>
    </source>
</evidence>
<dbReference type="AlphaFoldDB" id="A0A538U1C7"/>
<keyword evidence="5 6" id="KW-0472">Membrane</keyword>
<evidence type="ECO:0000256" key="1">
    <source>
        <dbReference type="ARBA" id="ARBA00004651"/>
    </source>
</evidence>
<proteinExistence type="predicted"/>
<feature type="transmembrane region" description="Helical" evidence="6">
    <location>
        <begin position="128"/>
        <end position="146"/>
    </location>
</feature>
<keyword evidence="2" id="KW-1003">Cell membrane</keyword>
<comment type="subcellular location">
    <subcellularLocation>
        <location evidence="1">Cell membrane</location>
        <topology evidence="1">Multi-pass membrane protein</topology>
    </subcellularLocation>
</comment>
<feature type="transmembrane region" description="Helical" evidence="6">
    <location>
        <begin position="152"/>
        <end position="173"/>
    </location>
</feature>
<feature type="transmembrane region" description="Helical" evidence="6">
    <location>
        <begin position="46"/>
        <end position="66"/>
    </location>
</feature>
<feature type="transmembrane region" description="Helical" evidence="6">
    <location>
        <begin position="276"/>
        <end position="295"/>
    </location>
</feature>
<organism evidence="7 8">
    <name type="scientific">Eiseniibacteriota bacterium</name>
    <dbReference type="NCBI Taxonomy" id="2212470"/>
    <lineage>
        <taxon>Bacteria</taxon>
        <taxon>Candidatus Eiseniibacteriota</taxon>
    </lineage>
</organism>
<dbReference type="Proteomes" id="UP000319836">
    <property type="component" value="Unassembled WGS sequence"/>
</dbReference>
<name>A0A538U1C7_UNCEI</name>
<gene>
    <name evidence="7" type="ORF">E6K80_10730</name>
</gene>
<dbReference type="InterPro" id="IPR022791">
    <property type="entry name" value="L-PG_synthase/AglD"/>
</dbReference>
<protein>
    <submittedName>
        <fullName evidence="7">Flippase-like domain-containing protein</fullName>
    </submittedName>
</protein>
<evidence type="ECO:0000256" key="3">
    <source>
        <dbReference type="ARBA" id="ARBA00022692"/>
    </source>
</evidence>
<dbReference type="PANTHER" id="PTHR40277">
    <property type="entry name" value="BLL5419 PROTEIN"/>
    <property type="match status" value="1"/>
</dbReference>
<dbReference type="PANTHER" id="PTHR40277:SF1">
    <property type="entry name" value="BLL5419 PROTEIN"/>
    <property type="match status" value="1"/>
</dbReference>
<evidence type="ECO:0000256" key="2">
    <source>
        <dbReference type="ARBA" id="ARBA00022475"/>
    </source>
</evidence>
<evidence type="ECO:0000256" key="6">
    <source>
        <dbReference type="SAM" id="Phobius"/>
    </source>
</evidence>
<evidence type="ECO:0000313" key="7">
    <source>
        <dbReference type="EMBL" id="TMQ69716.1"/>
    </source>
</evidence>
<dbReference type="GO" id="GO:0005886">
    <property type="term" value="C:plasma membrane"/>
    <property type="evidence" value="ECO:0007669"/>
    <property type="project" value="UniProtKB-SubCell"/>
</dbReference>
<feature type="transmembrane region" description="Helical" evidence="6">
    <location>
        <begin position="245"/>
        <end position="264"/>
    </location>
</feature>
<dbReference type="EMBL" id="VBPA01000273">
    <property type="protein sequence ID" value="TMQ69716.1"/>
    <property type="molecule type" value="Genomic_DNA"/>
</dbReference>
<feature type="transmembrane region" description="Helical" evidence="6">
    <location>
        <begin position="213"/>
        <end position="239"/>
    </location>
</feature>
<reference evidence="7 8" key="1">
    <citation type="journal article" date="2019" name="Nat. Microbiol.">
        <title>Mediterranean grassland soil C-N compound turnover is dependent on rainfall and depth, and is mediated by genomically divergent microorganisms.</title>
        <authorList>
            <person name="Diamond S."/>
            <person name="Andeer P.F."/>
            <person name="Li Z."/>
            <person name="Crits-Christoph A."/>
            <person name="Burstein D."/>
            <person name="Anantharaman K."/>
            <person name="Lane K.R."/>
            <person name="Thomas B.C."/>
            <person name="Pan C."/>
            <person name="Northen T.R."/>
            <person name="Banfield J.F."/>
        </authorList>
    </citation>
    <scope>NUCLEOTIDE SEQUENCE [LARGE SCALE GENOMIC DNA]</scope>
    <source>
        <strain evidence="7">WS_10</strain>
    </source>
</reference>
<accession>A0A538U1C7</accession>
<comment type="caution">
    <text evidence="7">The sequence shown here is derived from an EMBL/GenBank/DDBJ whole genome shotgun (WGS) entry which is preliminary data.</text>
</comment>
<feature type="transmembrane region" description="Helical" evidence="6">
    <location>
        <begin position="12"/>
        <end position="31"/>
    </location>
</feature>
<evidence type="ECO:0000313" key="8">
    <source>
        <dbReference type="Proteomes" id="UP000319836"/>
    </source>
</evidence>
<dbReference type="Pfam" id="PF03706">
    <property type="entry name" value="LPG_synthase_TM"/>
    <property type="match status" value="1"/>
</dbReference>
<evidence type="ECO:0000256" key="5">
    <source>
        <dbReference type="ARBA" id="ARBA00023136"/>
    </source>
</evidence>
<keyword evidence="3 6" id="KW-0812">Transmembrane</keyword>